<dbReference type="InterPro" id="IPR006073">
    <property type="entry name" value="GTP-bd"/>
</dbReference>
<feature type="domain" description="G" evidence="3">
    <location>
        <begin position="22"/>
        <end position="96"/>
    </location>
</feature>
<dbReference type="InterPro" id="IPR027417">
    <property type="entry name" value="P-loop_NTPase"/>
</dbReference>
<dbReference type="STRING" id="914237.A0A1E1K4M6"/>
<evidence type="ECO:0000259" key="3">
    <source>
        <dbReference type="Pfam" id="PF01926"/>
    </source>
</evidence>
<accession>A0A1E1K4M6</accession>
<evidence type="ECO:0000313" key="4">
    <source>
        <dbReference type="EMBL" id="CZS93066.1"/>
    </source>
</evidence>
<dbReference type="GO" id="GO:0003924">
    <property type="term" value="F:GTPase activity"/>
    <property type="evidence" value="ECO:0007669"/>
    <property type="project" value="TreeGrafter"/>
</dbReference>
<keyword evidence="5" id="KW-1185">Reference proteome</keyword>
<evidence type="ECO:0000313" key="5">
    <source>
        <dbReference type="Proteomes" id="UP000178129"/>
    </source>
</evidence>
<evidence type="ECO:0000256" key="2">
    <source>
        <dbReference type="ARBA" id="ARBA00023134"/>
    </source>
</evidence>
<dbReference type="Pfam" id="PF01926">
    <property type="entry name" value="MMR_HSR1"/>
    <property type="match status" value="1"/>
</dbReference>
<gene>
    <name evidence="4" type="ORF">RCO7_11182</name>
</gene>
<proteinExistence type="predicted"/>
<dbReference type="InterPro" id="IPR023179">
    <property type="entry name" value="GTP-bd_ortho_bundle_sf"/>
</dbReference>
<name>A0A1E1K4M6_9HELO</name>
<dbReference type="GO" id="GO:0032543">
    <property type="term" value="P:mitochondrial translation"/>
    <property type="evidence" value="ECO:0007669"/>
    <property type="project" value="TreeGrafter"/>
</dbReference>
<keyword evidence="1" id="KW-0547">Nucleotide-binding</keyword>
<dbReference type="AlphaFoldDB" id="A0A1E1K4M6"/>
<dbReference type="GO" id="GO:0005739">
    <property type="term" value="C:mitochondrion"/>
    <property type="evidence" value="ECO:0007669"/>
    <property type="project" value="TreeGrafter"/>
</dbReference>
<evidence type="ECO:0000256" key="1">
    <source>
        <dbReference type="ARBA" id="ARBA00022741"/>
    </source>
</evidence>
<comment type="caution">
    <text evidence="4">The sequence shown here is derived from an EMBL/GenBank/DDBJ whole genome shotgun (WGS) entry which is preliminary data.</text>
</comment>
<sequence length="236" mass="25499">MNALLSYIVDHASRTQSLLGSRVLVVGMPNVGKSALLNALRGAGMNNHTKAARTGAQPGITRKIATSVNIVPKDGRTGFEGVSLVDTPGVFVPFVPDGESMLKMTLVGSVKEKLIAPTLLCDYLLYQINRQPDGPKFYAKYCPPTNDVVEFLESVCGKTGMLGKGGEPDMDRAALWMMYRWRHGHLGAFILDDVVEDGLMNKTNEEIGTSVSQARKLAKEAQRARGKARHAASIAV</sequence>
<dbReference type="Gene3D" id="1.10.1580.10">
    <property type="match status" value="1"/>
</dbReference>
<keyword evidence="2" id="KW-0342">GTP-binding</keyword>
<organism evidence="4 5">
    <name type="scientific">Rhynchosporium graminicola</name>
    <dbReference type="NCBI Taxonomy" id="2792576"/>
    <lineage>
        <taxon>Eukaryota</taxon>
        <taxon>Fungi</taxon>
        <taxon>Dikarya</taxon>
        <taxon>Ascomycota</taxon>
        <taxon>Pezizomycotina</taxon>
        <taxon>Leotiomycetes</taxon>
        <taxon>Helotiales</taxon>
        <taxon>Ploettnerulaceae</taxon>
        <taxon>Rhynchosporium</taxon>
    </lineage>
</organism>
<dbReference type="GO" id="GO:0005525">
    <property type="term" value="F:GTP binding"/>
    <property type="evidence" value="ECO:0007669"/>
    <property type="project" value="UniProtKB-KW"/>
</dbReference>
<protein>
    <submittedName>
        <fullName evidence="4">Related to MTG1 Peripheral GTPase of the mitochondrial inner membrane, essential for respiratory competence</fullName>
    </submittedName>
</protein>
<dbReference type="SUPFAM" id="SSF52540">
    <property type="entry name" value="P-loop containing nucleoside triphosphate hydrolases"/>
    <property type="match status" value="1"/>
</dbReference>
<dbReference type="Gene3D" id="3.40.50.300">
    <property type="entry name" value="P-loop containing nucleotide triphosphate hydrolases"/>
    <property type="match status" value="1"/>
</dbReference>
<dbReference type="InParanoid" id="A0A1E1K4M6"/>
<dbReference type="PANTHER" id="PTHR45782:SF4">
    <property type="entry name" value="MITOCHONDRIAL RIBOSOME-ASSOCIATED GTPASE 1"/>
    <property type="match status" value="1"/>
</dbReference>
<dbReference type="Proteomes" id="UP000178129">
    <property type="component" value="Unassembled WGS sequence"/>
</dbReference>
<dbReference type="EMBL" id="FJUW01000007">
    <property type="protein sequence ID" value="CZS93066.1"/>
    <property type="molecule type" value="Genomic_DNA"/>
</dbReference>
<reference evidence="5" key="1">
    <citation type="submission" date="2016-03" db="EMBL/GenBank/DDBJ databases">
        <authorList>
            <person name="Ploux O."/>
        </authorList>
    </citation>
    <scope>NUCLEOTIDE SEQUENCE [LARGE SCALE GENOMIC DNA]</scope>
    <source>
        <strain evidence="5">UK7</strain>
    </source>
</reference>
<dbReference type="PANTHER" id="PTHR45782">
    <property type="entry name" value="MITOCHONDRIAL RIBOSOME-ASSOCIATED GTPASE 1"/>
    <property type="match status" value="1"/>
</dbReference>